<proteinExistence type="predicted"/>
<evidence type="ECO:0000256" key="1">
    <source>
        <dbReference type="ARBA" id="ARBA00000085"/>
    </source>
</evidence>
<keyword evidence="4" id="KW-0597">Phosphoprotein</keyword>
<evidence type="ECO:0000256" key="11">
    <source>
        <dbReference type="SAM" id="Phobius"/>
    </source>
</evidence>
<dbReference type="CDD" id="cd00075">
    <property type="entry name" value="HATPase"/>
    <property type="match status" value="1"/>
</dbReference>
<evidence type="ECO:0000256" key="7">
    <source>
        <dbReference type="ARBA" id="ARBA00022777"/>
    </source>
</evidence>
<dbReference type="Gene3D" id="1.10.287.130">
    <property type="match status" value="1"/>
</dbReference>
<feature type="transmembrane region" description="Helical" evidence="11">
    <location>
        <begin position="164"/>
        <end position="186"/>
    </location>
</feature>
<keyword evidence="5" id="KW-0808">Transferase</keyword>
<dbReference type="InterPro" id="IPR036890">
    <property type="entry name" value="HATPase_C_sf"/>
</dbReference>
<evidence type="ECO:0000313" key="15">
    <source>
        <dbReference type="Proteomes" id="UP001165306"/>
    </source>
</evidence>
<dbReference type="InterPro" id="IPR003594">
    <property type="entry name" value="HATPase_dom"/>
</dbReference>
<dbReference type="GO" id="GO:0000155">
    <property type="term" value="F:phosphorelay sensor kinase activity"/>
    <property type="evidence" value="ECO:0007669"/>
    <property type="project" value="InterPro"/>
</dbReference>
<evidence type="ECO:0000256" key="3">
    <source>
        <dbReference type="ARBA" id="ARBA00012438"/>
    </source>
</evidence>
<dbReference type="Gene3D" id="6.10.340.10">
    <property type="match status" value="1"/>
</dbReference>
<keyword evidence="9" id="KW-0902">Two-component regulatory system</keyword>
<dbReference type="PROSITE" id="PS50885">
    <property type="entry name" value="HAMP"/>
    <property type="match status" value="1"/>
</dbReference>
<dbReference type="SMART" id="SM00388">
    <property type="entry name" value="HisKA"/>
    <property type="match status" value="1"/>
</dbReference>
<dbReference type="FunFam" id="3.30.565.10:FF:000006">
    <property type="entry name" value="Sensor histidine kinase WalK"/>
    <property type="match status" value="1"/>
</dbReference>
<dbReference type="CDD" id="cd00082">
    <property type="entry name" value="HisKA"/>
    <property type="match status" value="1"/>
</dbReference>
<dbReference type="Pfam" id="PF00512">
    <property type="entry name" value="HisKA"/>
    <property type="match status" value="1"/>
</dbReference>
<evidence type="ECO:0000256" key="5">
    <source>
        <dbReference type="ARBA" id="ARBA00022679"/>
    </source>
</evidence>
<keyword evidence="7 14" id="KW-0418">Kinase</keyword>
<evidence type="ECO:0000256" key="2">
    <source>
        <dbReference type="ARBA" id="ARBA00004370"/>
    </source>
</evidence>
<evidence type="ECO:0000313" key="14">
    <source>
        <dbReference type="EMBL" id="MCM8748620.1"/>
    </source>
</evidence>
<dbReference type="InterPro" id="IPR003661">
    <property type="entry name" value="HisK_dim/P_dom"/>
</dbReference>
<comment type="subcellular location">
    <subcellularLocation>
        <location evidence="2">Membrane</location>
    </subcellularLocation>
</comment>
<evidence type="ECO:0000259" key="13">
    <source>
        <dbReference type="PROSITE" id="PS50885"/>
    </source>
</evidence>
<dbReference type="FunFam" id="1.10.287.130:FF:000001">
    <property type="entry name" value="Two-component sensor histidine kinase"/>
    <property type="match status" value="1"/>
</dbReference>
<dbReference type="CDD" id="cd06225">
    <property type="entry name" value="HAMP"/>
    <property type="match status" value="1"/>
</dbReference>
<organism evidence="14 15">
    <name type="scientific">Thermalbibacter longus</name>
    <dbReference type="NCBI Taxonomy" id="2951981"/>
    <lineage>
        <taxon>Bacteria</taxon>
        <taxon>Pseudomonadati</taxon>
        <taxon>Thermomicrobiota</taxon>
        <taxon>Thermomicrobia</taxon>
        <taxon>Thermomicrobiales</taxon>
        <taxon>Thermomicrobiaceae</taxon>
        <taxon>Thermalbibacter</taxon>
    </lineage>
</organism>
<dbReference type="SMART" id="SM00304">
    <property type="entry name" value="HAMP"/>
    <property type="match status" value="1"/>
</dbReference>
<dbReference type="RefSeq" id="WP_284056402.1">
    <property type="nucleotide sequence ID" value="NZ_JAMSLR010000003.1"/>
</dbReference>
<dbReference type="Pfam" id="PF00672">
    <property type="entry name" value="HAMP"/>
    <property type="match status" value="1"/>
</dbReference>
<dbReference type="SMART" id="SM00387">
    <property type="entry name" value="HATPase_c"/>
    <property type="match status" value="1"/>
</dbReference>
<evidence type="ECO:0000256" key="8">
    <source>
        <dbReference type="ARBA" id="ARBA00022989"/>
    </source>
</evidence>
<dbReference type="SUPFAM" id="SSF55874">
    <property type="entry name" value="ATPase domain of HSP90 chaperone/DNA topoisomerase II/histidine kinase"/>
    <property type="match status" value="1"/>
</dbReference>
<feature type="domain" description="Histidine kinase" evidence="12">
    <location>
        <begin position="248"/>
        <end position="474"/>
    </location>
</feature>
<dbReference type="Proteomes" id="UP001165306">
    <property type="component" value="Unassembled WGS sequence"/>
</dbReference>
<dbReference type="InterPro" id="IPR005467">
    <property type="entry name" value="His_kinase_dom"/>
</dbReference>
<evidence type="ECO:0000256" key="9">
    <source>
        <dbReference type="ARBA" id="ARBA00023012"/>
    </source>
</evidence>
<dbReference type="InterPro" id="IPR003660">
    <property type="entry name" value="HAMP_dom"/>
</dbReference>
<dbReference type="InterPro" id="IPR050428">
    <property type="entry name" value="TCS_sensor_his_kinase"/>
</dbReference>
<evidence type="ECO:0000259" key="12">
    <source>
        <dbReference type="PROSITE" id="PS50109"/>
    </source>
</evidence>
<dbReference type="AlphaFoldDB" id="A0AA42BAJ9"/>
<keyword evidence="6 11" id="KW-0812">Transmembrane</keyword>
<accession>A0AA42BAJ9</accession>
<dbReference type="InterPro" id="IPR036097">
    <property type="entry name" value="HisK_dim/P_sf"/>
</dbReference>
<name>A0AA42BAJ9_9BACT</name>
<dbReference type="PANTHER" id="PTHR45436:SF5">
    <property type="entry name" value="SENSOR HISTIDINE KINASE TRCS"/>
    <property type="match status" value="1"/>
</dbReference>
<keyword evidence="8 11" id="KW-1133">Transmembrane helix</keyword>
<keyword evidence="10 11" id="KW-0472">Membrane</keyword>
<dbReference type="Pfam" id="PF02518">
    <property type="entry name" value="HATPase_c"/>
    <property type="match status" value="1"/>
</dbReference>
<protein>
    <recommendedName>
        <fullName evidence="3">histidine kinase</fullName>
        <ecNumber evidence="3">2.7.13.3</ecNumber>
    </recommendedName>
</protein>
<dbReference type="PRINTS" id="PR00344">
    <property type="entry name" value="BCTRLSENSOR"/>
</dbReference>
<keyword evidence="15" id="KW-1185">Reference proteome</keyword>
<dbReference type="InterPro" id="IPR004358">
    <property type="entry name" value="Sig_transdc_His_kin-like_C"/>
</dbReference>
<evidence type="ECO:0000256" key="4">
    <source>
        <dbReference type="ARBA" id="ARBA00022553"/>
    </source>
</evidence>
<evidence type="ECO:0000256" key="6">
    <source>
        <dbReference type="ARBA" id="ARBA00022692"/>
    </source>
</evidence>
<reference evidence="14" key="1">
    <citation type="submission" date="2022-06" db="EMBL/GenBank/DDBJ databases">
        <title>CFH 74404 Thermomicrobiaceae sp.</title>
        <authorList>
            <person name="Ming H."/>
            <person name="Li W.-J."/>
            <person name="Zhao Z."/>
        </authorList>
    </citation>
    <scope>NUCLEOTIDE SEQUENCE</scope>
    <source>
        <strain evidence="14">CFH 74404</strain>
    </source>
</reference>
<gene>
    <name evidence="14" type="ORF">NET02_05635</name>
</gene>
<feature type="domain" description="HAMP" evidence="13">
    <location>
        <begin position="188"/>
        <end position="240"/>
    </location>
</feature>
<dbReference type="SUPFAM" id="SSF47384">
    <property type="entry name" value="Homodimeric domain of signal transducing histidine kinase"/>
    <property type="match status" value="1"/>
</dbReference>
<comment type="catalytic activity">
    <reaction evidence="1">
        <text>ATP + protein L-histidine = ADP + protein N-phospho-L-histidine.</text>
        <dbReference type="EC" id="2.7.13.3"/>
    </reaction>
</comment>
<sequence length="479" mass="50908">MFTSVRSRIFTGFVFVALVMVLTTALLAAVPIRRFQERLESQRLQAYAATLAVGAGVILEQSPARAAALEGFLTRQAERLGARILIVDRGGNVVADSAPGQPLSPALDAAVRQAAGRVDGRRAEPLDAGLVDRQRLVVAPVPRSDGLTLALLAPARRAPIGRGLLLPLAAATGLGLLVALAVTWLVSRSIAGPITRLTQAADAMAAGNLEQAIPGEGSDELGRLVRSFNTMASSLRAMLESQRRLLANVAHELRTPLTVIQGYALALREGVLEDRGDRERALATIVEECERADRLLAQLLQLSRLESGLRRPALQPVRLQDLAGRVVERHRLGAEARGITLSSAIAPDLLASADPELLEQAIDNLVVNALQHCGPGTQIQITAQPALLEAERTPLVRIRVSDTGPGIPPEALPRLFERFYRVEAERADGSGRPTGFGLGLAIAREIVAAHGGTIAVESQAGQGTTFVIDLPVAAESRER</sequence>
<dbReference type="Gene3D" id="3.30.565.10">
    <property type="entry name" value="Histidine kinase-like ATPase, C-terminal domain"/>
    <property type="match status" value="1"/>
</dbReference>
<comment type="caution">
    <text evidence="14">The sequence shown here is derived from an EMBL/GenBank/DDBJ whole genome shotgun (WGS) entry which is preliminary data.</text>
</comment>
<dbReference type="SUPFAM" id="SSF158472">
    <property type="entry name" value="HAMP domain-like"/>
    <property type="match status" value="1"/>
</dbReference>
<dbReference type="GO" id="GO:0005886">
    <property type="term" value="C:plasma membrane"/>
    <property type="evidence" value="ECO:0007669"/>
    <property type="project" value="TreeGrafter"/>
</dbReference>
<feature type="transmembrane region" description="Helical" evidence="11">
    <location>
        <begin position="12"/>
        <end position="32"/>
    </location>
</feature>
<dbReference type="EC" id="2.7.13.3" evidence="3"/>
<dbReference type="EMBL" id="JAMSLR010000003">
    <property type="protein sequence ID" value="MCM8748620.1"/>
    <property type="molecule type" value="Genomic_DNA"/>
</dbReference>
<dbReference type="PANTHER" id="PTHR45436">
    <property type="entry name" value="SENSOR HISTIDINE KINASE YKOH"/>
    <property type="match status" value="1"/>
</dbReference>
<dbReference type="PROSITE" id="PS50109">
    <property type="entry name" value="HIS_KIN"/>
    <property type="match status" value="1"/>
</dbReference>
<evidence type="ECO:0000256" key="10">
    <source>
        <dbReference type="ARBA" id="ARBA00023136"/>
    </source>
</evidence>